<gene>
    <name evidence="2" type="ORF">RGD00_22390</name>
</gene>
<protein>
    <submittedName>
        <fullName evidence="2">Uncharacterized protein</fullName>
    </submittedName>
</protein>
<sequence>MNAYTNISASTDDEISLEDLPLPTRHVENDAPIEEATATEMSMPVETPSADPDTVTEPVQLVEASTHTETSDEPDAEEQSSVAPPVPSQTTTPAARSIPDGYALFSDGVYALPDDEADAPVFVSTPLHVNATFADSSGRGWGRLVILPVVKGMRR</sequence>
<evidence type="ECO:0000313" key="2">
    <source>
        <dbReference type="EMBL" id="MDR5655361.1"/>
    </source>
</evidence>
<dbReference type="RefSeq" id="WP_310459461.1">
    <property type="nucleotide sequence ID" value="NZ_JAVKPH010000066.1"/>
</dbReference>
<keyword evidence="3" id="KW-1185">Reference proteome</keyword>
<dbReference type="Proteomes" id="UP001247754">
    <property type="component" value="Unassembled WGS sequence"/>
</dbReference>
<evidence type="ECO:0000256" key="1">
    <source>
        <dbReference type="SAM" id="MobiDB-lite"/>
    </source>
</evidence>
<dbReference type="EMBL" id="JAVKPH010000066">
    <property type="protein sequence ID" value="MDR5655361.1"/>
    <property type="molecule type" value="Genomic_DNA"/>
</dbReference>
<comment type="caution">
    <text evidence="2">The sequence shown here is derived from an EMBL/GenBank/DDBJ whole genome shotgun (WGS) entry which is preliminary data.</text>
</comment>
<feature type="region of interest" description="Disordered" evidence="1">
    <location>
        <begin position="1"/>
        <end position="99"/>
    </location>
</feature>
<feature type="compositionally biased region" description="Polar residues" evidence="1">
    <location>
        <begin position="1"/>
        <end position="10"/>
    </location>
</feature>
<proteinExistence type="predicted"/>
<evidence type="ECO:0000313" key="3">
    <source>
        <dbReference type="Proteomes" id="UP001247754"/>
    </source>
</evidence>
<accession>A0ABU1FES4</accession>
<organism evidence="2 3">
    <name type="scientific">Ruixingdingia sedimenti</name>
    <dbReference type="NCBI Taxonomy" id="3073604"/>
    <lineage>
        <taxon>Bacteria</taxon>
        <taxon>Pseudomonadati</taxon>
        <taxon>Pseudomonadota</taxon>
        <taxon>Alphaproteobacteria</taxon>
        <taxon>Rhodobacterales</taxon>
        <taxon>Paracoccaceae</taxon>
        <taxon>Ruixingdingia</taxon>
    </lineage>
</organism>
<reference evidence="2 3" key="1">
    <citation type="submission" date="2023-09" db="EMBL/GenBank/DDBJ databases">
        <title>Xinfangfangia sedmenti sp. nov., isolated the sedment.</title>
        <authorList>
            <person name="Xu L."/>
        </authorList>
    </citation>
    <scope>NUCLEOTIDE SEQUENCE [LARGE SCALE GENOMIC DNA]</scope>
    <source>
        <strain evidence="2 3">LG-4</strain>
    </source>
</reference>
<name>A0ABU1FES4_9RHOB</name>